<accession>A0A5B7YHN5</accession>
<dbReference type="InterPro" id="IPR018357">
    <property type="entry name" value="Hexapep_transf_CS"/>
</dbReference>
<dbReference type="Proteomes" id="UP000304912">
    <property type="component" value="Chromosome"/>
</dbReference>
<reference evidence="5 6" key="1">
    <citation type="submission" date="2019-04" db="EMBL/GenBank/DDBJ databases">
        <title>Salinimonas iocasae sp. nov., a halophilic bacterium isolated from the outer tube casing of tubeworms in Okinawa Trough.</title>
        <authorList>
            <person name="Zhang H."/>
            <person name="Wang H."/>
            <person name="Li C."/>
        </authorList>
    </citation>
    <scope>NUCLEOTIDE SEQUENCE [LARGE SCALE GENOMIC DNA]</scope>
    <source>
        <strain evidence="5 6">KX18D6</strain>
    </source>
</reference>
<dbReference type="GO" id="GO:0008374">
    <property type="term" value="F:O-acyltransferase activity"/>
    <property type="evidence" value="ECO:0007669"/>
    <property type="project" value="TreeGrafter"/>
</dbReference>
<dbReference type="OrthoDB" id="9815592at2"/>
<dbReference type="PANTHER" id="PTHR23416">
    <property type="entry name" value="SIALIC ACID SYNTHASE-RELATED"/>
    <property type="match status" value="1"/>
</dbReference>
<dbReference type="SUPFAM" id="SSF51161">
    <property type="entry name" value="Trimeric LpxA-like enzymes"/>
    <property type="match status" value="1"/>
</dbReference>
<sequence>MHGLSQQALQITAKINNQYQTPETLTELLSELTGRAVSSTVRVFPPLHSDCGKNLTFGENIFINAGCKFQDQGGIHIGSGAFIGHNVVFASLNHDPDPSQRGNMIPGRITIGENVWIGANATILAGVSVGDGAIVAAGAVVTRDVAANTVVGGVPANFIKQLD</sequence>
<evidence type="ECO:0000313" key="5">
    <source>
        <dbReference type="EMBL" id="QCZ95121.1"/>
    </source>
</evidence>
<dbReference type="InterPro" id="IPR051159">
    <property type="entry name" value="Hexapeptide_acetyltransf"/>
</dbReference>
<dbReference type="AlphaFoldDB" id="A0A5B7YHN5"/>
<name>A0A5B7YHN5_9ALTE</name>
<evidence type="ECO:0000313" key="6">
    <source>
        <dbReference type="Proteomes" id="UP000304912"/>
    </source>
</evidence>
<dbReference type="InterPro" id="IPR001451">
    <property type="entry name" value="Hexapep"/>
</dbReference>
<proteinExistence type="inferred from homology"/>
<protein>
    <submittedName>
        <fullName evidence="5">Sugar O-acetyltransferase</fullName>
    </submittedName>
</protein>
<keyword evidence="4" id="KW-0012">Acyltransferase</keyword>
<dbReference type="PANTHER" id="PTHR23416:SF23">
    <property type="entry name" value="ACETYLTRANSFERASE C18B11.09C-RELATED"/>
    <property type="match status" value="1"/>
</dbReference>
<keyword evidence="2 5" id="KW-0808">Transferase</keyword>
<keyword evidence="6" id="KW-1185">Reference proteome</keyword>
<gene>
    <name evidence="5" type="ORF">FBQ74_01630</name>
</gene>
<dbReference type="Gene3D" id="2.160.10.10">
    <property type="entry name" value="Hexapeptide repeat proteins"/>
    <property type="match status" value="1"/>
</dbReference>
<organism evidence="5 6">
    <name type="scientific">Salinimonas iocasae</name>
    <dbReference type="NCBI Taxonomy" id="2572577"/>
    <lineage>
        <taxon>Bacteria</taxon>
        <taxon>Pseudomonadati</taxon>
        <taxon>Pseudomonadota</taxon>
        <taxon>Gammaproteobacteria</taxon>
        <taxon>Alteromonadales</taxon>
        <taxon>Alteromonadaceae</taxon>
        <taxon>Alteromonas/Salinimonas group</taxon>
        <taxon>Salinimonas</taxon>
    </lineage>
</organism>
<evidence type="ECO:0000256" key="3">
    <source>
        <dbReference type="ARBA" id="ARBA00022737"/>
    </source>
</evidence>
<dbReference type="KEGG" id="salk:FBQ74_01630"/>
<dbReference type="Pfam" id="PF14602">
    <property type="entry name" value="Hexapep_2"/>
    <property type="match status" value="1"/>
</dbReference>
<dbReference type="InterPro" id="IPR011004">
    <property type="entry name" value="Trimer_LpxA-like_sf"/>
</dbReference>
<evidence type="ECO:0000256" key="2">
    <source>
        <dbReference type="ARBA" id="ARBA00022679"/>
    </source>
</evidence>
<keyword evidence="3" id="KW-0677">Repeat</keyword>
<dbReference type="PROSITE" id="PS00101">
    <property type="entry name" value="HEXAPEP_TRANSFERASES"/>
    <property type="match status" value="1"/>
</dbReference>
<dbReference type="EMBL" id="CP039852">
    <property type="protein sequence ID" value="QCZ95121.1"/>
    <property type="molecule type" value="Genomic_DNA"/>
</dbReference>
<evidence type="ECO:0000256" key="1">
    <source>
        <dbReference type="ARBA" id="ARBA00007274"/>
    </source>
</evidence>
<evidence type="ECO:0000256" key="4">
    <source>
        <dbReference type="ARBA" id="ARBA00023315"/>
    </source>
</evidence>
<comment type="similarity">
    <text evidence="1">Belongs to the transferase hexapeptide repeat family.</text>
</comment>